<protein>
    <submittedName>
        <fullName evidence="1">Uncharacterized protein</fullName>
    </submittedName>
</protein>
<evidence type="ECO:0000313" key="2">
    <source>
        <dbReference type="Proteomes" id="UP001386955"/>
    </source>
</evidence>
<dbReference type="AlphaFoldDB" id="A0AAN9SN28"/>
<dbReference type="EMBL" id="JAYMYS010000003">
    <property type="protein sequence ID" value="KAK7400962.1"/>
    <property type="molecule type" value="Genomic_DNA"/>
</dbReference>
<gene>
    <name evidence="1" type="ORF">VNO78_12271</name>
</gene>
<keyword evidence="2" id="KW-1185">Reference proteome</keyword>
<organism evidence="1 2">
    <name type="scientific">Psophocarpus tetragonolobus</name>
    <name type="common">Winged bean</name>
    <name type="synonym">Dolichos tetragonolobus</name>
    <dbReference type="NCBI Taxonomy" id="3891"/>
    <lineage>
        <taxon>Eukaryota</taxon>
        <taxon>Viridiplantae</taxon>
        <taxon>Streptophyta</taxon>
        <taxon>Embryophyta</taxon>
        <taxon>Tracheophyta</taxon>
        <taxon>Spermatophyta</taxon>
        <taxon>Magnoliopsida</taxon>
        <taxon>eudicotyledons</taxon>
        <taxon>Gunneridae</taxon>
        <taxon>Pentapetalae</taxon>
        <taxon>rosids</taxon>
        <taxon>fabids</taxon>
        <taxon>Fabales</taxon>
        <taxon>Fabaceae</taxon>
        <taxon>Papilionoideae</taxon>
        <taxon>50 kb inversion clade</taxon>
        <taxon>NPAAA clade</taxon>
        <taxon>indigoferoid/millettioid clade</taxon>
        <taxon>Phaseoleae</taxon>
        <taxon>Psophocarpus</taxon>
    </lineage>
</organism>
<sequence>MWNNLQVVSNSALCSYATSENDVAFPLLETSEENLPHKHPAPSLLISFPVMPEQDDALAAKRCFEKVRLGKCSYLSITNFPHGDNKTTHGIEFQDNTCLLLLDLVSELTLHSRGDRRRTKGMDCAFIQWVRYNSGRIQRCMELSLVECAFGIFT</sequence>
<name>A0AAN9SN28_PSOTE</name>
<accession>A0AAN9SN28</accession>
<comment type="caution">
    <text evidence="1">The sequence shown here is derived from an EMBL/GenBank/DDBJ whole genome shotgun (WGS) entry which is preliminary data.</text>
</comment>
<dbReference type="Proteomes" id="UP001386955">
    <property type="component" value="Unassembled WGS sequence"/>
</dbReference>
<evidence type="ECO:0000313" key="1">
    <source>
        <dbReference type="EMBL" id="KAK7400962.1"/>
    </source>
</evidence>
<proteinExistence type="predicted"/>
<reference evidence="1 2" key="1">
    <citation type="submission" date="2024-01" db="EMBL/GenBank/DDBJ databases">
        <title>The genomes of 5 underutilized Papilionoideae crops provide insights into root nodulation and disease resistanc.</title>
        <authorList>
            <person name="Jiang F."/>
        </authorList>
    </citation>
    <scope>NUCLEOTIDE SEQUENCE [LARGE SCALE GENOMIC DNA]</scope>
    <source>
        <strain evidence="1">DUOXIRENSHENG_FW03</strain>
        <tissue evidence="1">Leaves</tissue>
    </source>
</reference>